<feature type="chain" id="PRO_5046979091" evidence="1">
    <location>
        <begin position="20"/>
        <end position="198"/>
    </location>
</feature>
<feature type="signal peptide" evidence="1">
    <location>
        <begin position="1"/>
        <end position="19"/>
    </location>
</feature>
<comment type="caution">
    <text evidence="2">The sequence shown here is derived from an EMBL/GenBank/DDBJ whole genome shotgun (WGS) entry which is preliminary data.</text>
</comment>
<protein>
    <submittedName>
        <fullName evidence="2">Uncharacterized protein</fullName>
    </submittedName>
</protein>
<dbReference type="EMBL" id="JANHOH010000004">
    <property type="protein sequence ID" value="MCQ6959657.1"/>
    <property type="molecule type" value="Genomic_DNA"/>
</dbReference>
<sequence>MKKASLILLLLSCSVIVFGQSKIDSALYKKLGAMFKEDQKWRIESAKLYNNQKSDYDRATVDKNWAIADKLNQDEAKNILTKYGYPGYSLVGESGSSKFWAIVQHCDDDIPFQQKVLLLMKKEVDRKNASGEDYAYLKDRVLTNLGQKQLYGTQGILNPKTKKWAPLPIINPTEVEARRKAMGMISLKQYIKEINTGN</sequence>
<dbReference type="RefSeq" id="WP_256539847.1">
    <property type="nucleotide sequence ID" value="NZ_JANHOH010000004.1"/>
</dbReference>
<organism evidence="2 3">
    <name type="scientific">Mucilaginibacter aquariorum</name>
    <dbReference type="NCBI Taxonomy" id="2967225"/>
    <lineage>
        <taxon>Bacteria</taxon>
        <taxon>Pseudomonadati</taxon>
        <taxon>Bacteroidota</taxon>
        <taxon>Sphingobacteriia</taxon>
        <taxon>Sphingobacteriales</taxon>
        <taxon>Sphingobacteriaceae</taxon>
        <taxon>Mucilaginibacter</taxon>
    </lineage>
</organism>
<proteinExistence type="predicted"/>
<name>A0ABT1T4V6_9SPHI</name>
<dbReference type="Pfam" id="PF20329">
    <property type="entry name" value="DUF6624"/>
    <property type="match status" value="1"/>
</dbReference>
<dbReference type="InterPro" id="IPR046732">
    <property type="entry name" value="DUF6624"/>
</dbReference>
<reference evidence="2 3" key="1">
    <citation type="submission" date="2022-07" db="EMBL/GenBank/DDBJ databases">
        <title>Mucilaginibacter sp. JC4.</title>
        <authorList>
            <person name="Le V."/>
            <person name="Ko S.-R."/>
            <person name="Ahn C.-Y."/>
            <person name="Oh H.-M."/>
        </authorList>
    </citation>
    <scope>NUCLEOTIDE SEQUENCE [LARGE SCALE GENOMIC DNA]</scope>
    <source>
        <strain evidence="2 3">JC4</strain>
    </source>
</reference>
<evidence type="ECO:0000313" key="3">
    <source>
        <dbReference type="Proteomes" id="UP001204376"/>
    </source>
</evidence>
<keyword evidence="3" id="KW-1185">Reference proteome</keyword>
<keyword evidence="1" id="KW-0732">Signal</keyword>
<evidence type="ECO:0000256" key="1">
    <source>
        <dbReference type="SAM" id="SignalP"/>
    </source>
</evidence>
<evidence type="ECO:0000313" key="2">
    <source>
        <dbReference type="EMBL" id="MCQ6959657.1"/>
    </source>
</evidence>
<gene>
    <name evidence="2" type="ORF">NPE20_16905</name>
</gene>
<accession>A0ABT1T4V6</accession>
<dbReference type="Proteomes" id="UP001204376">
    <property type="component" value="Unassembled WGS sequence"/>
</dbReference>